<dbReference type="PANTHER" id="PTHR43065">
    <property type="entry name" value="SENSOR HISTIDINE KINASE"/>
    <property type="match status" value="1"/>
</dbReference>
<dbReference type="EC" id="2.7.13.3" evidence="2"/>
<evidence type="ECO:0000256" key="7">
    <source>
        <dbReference type="ARBA" id="ARBA00022840"/>
    </source>
</evidence>
<keyword evidence="11" id="KW-1185">Reference proteome</keyword>
<evidence type="ECO:0000259" key="9">
    <source>
        <dbReference type="PROSITE" id="PS50109"/>
    </source>
</evidence>
<dbReference type="GO" id="GO:0000155">
    <property type="term" value="F:phosphorelay sensor kinase activity"/>
    <property type="evidence" value="ECO:0007669"/>
    <property type="project" value="InterPro"/>
</dbReference>
<dbReference type="GO" id="GO:0005524">
    <property type="term" value="F:ATP binding"/>
    <property type="evidence" value="ECO:0007669"/>
    <property type="project" value="UniProtKB-KW"/>
</dbReference>
<dbReference type="SMART" id="SM00387">
    <property type="entry name" value="HATPase_c"/>
    <property type="match status" value="1"/>
</dbReference>
<evidence type="ECO:0000256" key="3">
    <source>
        <dbReference type="ARBA" id="ARBA00022553"/>
    </source>
</evidence>
<evidence type="ECO:0000256" key="6">
    <source>
        <dbReference type="ARBA" id="ARBA00022777"/>
    </source>
</evidence>
<dbReference type="RefSeq" id="WP_245824031.1">
    <property type="nucleotide sequence ID" value="NZ_CP155572.1"/>
</dbReference>
<dbReference type="Gene3D" id="1.10.287.130">
    <property type="match status" value="1"/>
</dbReference>
<dbReference type="SUPFAM" id="SSF55785">
    <property type="entry name" value="PYP-like sensor domain (PAS domain)"/>
    <property type="match status" value="1"/>
</dbReference>
<name>A0A1W2DK29_9FIRM</name>
<dbReference type="InterPro" id="IPR003661">
    <property type="entry name" value="HisK_dim/P_dom"/>
</dbReference>
<dbReference type="Pfam" id="PF02518">
    <property type="entry name" value="HATPase_c"/>
    <property type="match status" value="1"/>
</dbReference>
<keyword evidence="6" id="KW-0418">Kinase</keyword>
<evidence type="ECO:0000313" key="10">
    <source>
        <dbReference type="EMBL" id="SMC97815.1"/>
    </source>
</evidence>
<gene>
    <name evidence="10" type="ORF">SAMN04488500_11672</name>
</gene>
<dbReference type="InterPro" id="IPR004358">
    <property type="entry name" value="Sig_transdc_His_kin-like_C"/>
</dbReference>
<comment type="catalytic activity">
    <reaction evidence="1">
        <text>ATP + protein L-histidine = ADP + protein N-phospho-L-histidine.</text>
        <dbReference type="EC" id="2.7.13.3"/>
    </reaction>
</comment>
<dbReference type="InterPro" id="IPR036097">
    <property type="entry name" value="HisK_dim/P_sf"/>
</dbReference>
<dbReference type="SMART" id="SM00388">
    <property type="entry name" value="HisKA"/>
    <property type="match status" value="1"/>
</dbReference>
<dbReference type="Gene3D" id="3.30.450.20">
    <property type="entry name" value="PAS domain"/>
    <property type="match status" value="1"/>
</dbReference>
<dbReference type="PRINTS" id="PR00344">
    <property type="entry name" value="BCTRLSENSOR"/>
</dbReference>
<keyword evidence="8" id="KW-0902">Two-component regulatory system</keyword>
<keyword evidence="4" id="KW-0808">Transferase</keyword>
<dbReference type="SUPFAM" id="SSF47384">
    <property type="entry name" value="Homodimeric domain of signal transducing histidine kinase"/>
    <property type="match status" value="1"/>
</dbReference>
<proteinExistence type="predicted"/>
<dbReference type="EMBL" id="FWXI01000016">
    <property type="protein sequence ID" value="SMC97815.1"/>
    <property type="molecule type" value="Genomic_DNA"/>
</dbReference>
<dbReference type="InterPro" id="IPR003594">
    <property type="entry name" value="HATPase_dom"/>
</dbReference>
<organism evidence="10 11">
    <name type="scientific">Sporomusa malonica</name>
    <dbReference type="NCBI Taxonomy" id="112901"/>
    <lineage>
        <taxon>Bacteria</taxon>
        <taxon>Bacillati</taxon>
        <taxon>Bacillota</taxon>
        <taxon>Negativicutes</taxon>
        <taxon>Selenomonadales</taxon>
        <taxon>Sporomusaceae</taxon>
        <taxon>Sporomusa</taxon>
    </lineage>
</organism>
<dbReference type="CDD" id="cd00082">
    <property type="entry name" value="HisKA"/>
    <property type="match status" value="1"/>
</dbReference>
<evidence type="ECO:0000256" key="5">
    <source>
        <dbReference type="ARBA" id="ARBA00022741"/>
    </source>
</evidence>
<keyword evidence="7" id="KW-0067">ATP-binding</keyword>
<evidence type="ECO:0000256" key="2">
    <source>
        <dbReference type="ARBA" id="ARBA00012438"/>
    </source>
</evidence>
<dbReference type="InterPro" id="IPR036890">
    <property type="entry name" value="HATPase_C_sf"/>
</dbReference>
<reference evidence="10 11" key="1">
    <citation type="submission" date="2017-04" db="EMBL/GenBank/DDBJ databases">
        <authorList>
            <person name="Afonso C.L."/>
            <person name="Miller P.J."/>
            <person name="Scott M.A."/>
            <person name="Spackman E."/>
            <person name="Goraichik I."/>
            <person name="Dimitrov K.M."/>
            <person name="Suarez D.L."/>
            <person name="Swayne D.E."/>
        </authorList>
    </citation>
    <scope>NUCLEOTIDE SEQUENCE [LARGE SCALE GENOMIC DNA]</scope>
    <source>
        <strain evidence="10 11">DSM 5090</strain>
    </source>
</reference>
<dbReference type="Gene3D" id="3.30.565.10">
    <property type="entry name" value="Histidine kinase-like ATPase, C-terminal domain"/>
    <property type="match status" value="1"/>
</dbReference>
<keyword evidence="5" id="KW-0547">Nucleotide-binding</keyword>
<dbReference type="PROSITE" id="PS50109">
    <property type="entry name" value="HIS_KIN"/>
    <property type="match status" value="1"/>
</dbReference>
<evidence type="ECO:0000256" key="4">
    <source>
        <dbReference type="ARBA" id="ARBA00022679"/>
    </source>
</evidence>
<dbReference type="Pfam" id="PF00512">
    <property type="entry name" value="HisKA"/>
    <property type="match status" value="1"/>
</dbReference>
<protein>
    <recommendedName>
        <fullName evidence="2">histidine kinase</fullName>
        <ecNumber evidence="2">2.7.13.3</ecNumber>
    </recommendedName>
</protein>
<dbReference type="Proteomes" id="UP000192738">
    <property type="component" value="Unassembled WGS sequence"/>
</dbReference>
<evidence type="ECO:0000313" key="11">
    <source>
        <dbReference type="Proteomes" id="UP000192738"/>
    </source>
</evidence>
<feature type="domain" description="Histidine kinase" evidence="9">
    <location>
        <begin position="199"/>
        <end position="403"/>
    </location>
</feature>
<dbReference type="InterPro" id="IPR000014">
    <property type="entry name" value="PAS"/>
</dbReference>
<accession>A0A1W2DK29</accession>
<dbReference type="STRING" id="112901.SAMN04488500_11672"/>
<dbReference type="InterPro" id="IPR035965">
    <property type="entry name" value="PAS-like_dom_sf"/>
</dbReference>
<dbReference type="SUPFAM" id="SSF55874">
    <property type="entry name" value="ATPase domain of HSP90 chaperone/DNA topoisomerase II/histidine kinase"/>
    <property type="match status" value="1"/>
</dbReference>
<dbReference type="AlphaFoldDB" id="A0A1W2DK29"/>
<sequence length="403" mass="45270">MARSDESGKREVIALAKPIQSPDNAGTQEAQWLKYELQDRELDLEIQCQAMQDILGELEESRNRYAALYDFAPVGYVTFDDRACIREINLTGAALFGMERSRLLGMPMAVFVDKDSCKKFFDHLRSCRLTGKRVTTELKLASPNAAVTDAQLISMQLLNTSGHDLQYRTIIADTTERKFMEKEISRMDRLHLVGEMAAGIAHEIRNPMTTVRGFLQFFMQKKEFIQYNAQLDLMISELDRANSIITEYLSLARNKPVNQSQQSLNAIIETLLPLMESDALLKGMLIVTELSDDIPDVWLDVQEMRQLLLNFSRNGLEAMLPGGQLTVGTFAENEQVVLFIQDQGIGIPPELQQKLGTPFLTTKENGTGLGLPICYSIAHRHNAKINVKTGNSGTTFMVKFSPP</sequence>
<evidence type="ECO:0000256" key="1">
    <source>
        <dbReference type="ARBA" id="ARBA00000085"/>
    </source>
</evidence>
<dbReference type="PANTHER" id="PTHR43065:SF46">
    <property type="entry name" value="C4-DICARBOXYLATE TRANSPORT SENSOR PROTEIN DCTB"/>
    <property type="match status" value="1"/>
</dbReference>
<dbReference type="InterPro" id="IPR005467">
    <property type="entry name" value="His_kinase_dom"/>
</dbReference>
<evidence type="ECO:0000256" key="8">
    <source>
        <dbReference type="ARBA" id="ARBA00023012"/>
    </source>
</evidence>
<keyword evidence="3" id="KW-0597">Phosphoprotein</keyword>
<dbReference type="NCBIfam" id="TIGR00229">
    <property type="entry name" value="sensory_box"/>
    <property type="match status" value="1"/>
</dbReference>